<protein>
    <submittedName>
        <fullName evidence="3">Uncharacterized protein</fullName>
    </submittedName>
</protein>
<dbReference type="KEGG" id="pti:PHATRDRAFT_38924"/>
<evidence type="ECO:0000313" key="3">
    <source>
        <dbReference type="EMBL" id="EEC45596.1"/>
    </source>
</evidence>
<keyword evidence="2" id="KW-0472">Membrane</keyword>
<evidence type="ECO:0000256" key="1">
    <source>
        <dbReference type="SAM" id="MobiDB-lite"/>
    </source>
</evidence>
<dbReference type="HOGENOM" id="CLU_417087_0_0_1"/>
<reference evidence="4" key="2">
    <citation type="submission" date="2008-08" db="EMBL/GenBank/DDBJ databases">
        <authorList>
            <consortium name="Diatom Consortium"/>
            <person name="Grigoriev I."/>
            <person name="Grimwood J."/>
            <person name="Kuo A."/>
            <person name="Otillar R.P."/>
            <person name="Salamov A."/>
            <person name="Detter J.C."/>
            <person name="Lindquist E."/>
            <person name="Shapiro H."/>
            <person name="Lucas S."/>
            <person name="Glavina del Rio T."/>
            <person name="Pitluck S."/>
            <person name="Rokhsar D."/>
            <person name="Bowler C."/>
        </authorList>
    </citation>
    <scope>GENOME REANNOTATION</scope>
    <source>
        <strain evidence="4">CCAP 1055/1</strain>
    </source>
</reference>
<proteinExistence type="predicted"/>
<dbReference type="EMBL" id="CM000619">
    <property type="protein sequence ID" value="EEC45596.1"/>
    <property type="molecule type" value="Genomic_DNA"/>
</dbReference>
<evidence type="ECO:0000313" key="4">
    <source>
        <dbReference type="Proteomes" id="UP000000759"/>
    </source>
</evidence>
<dbReference type="InParanoid" id="B7G780"/>
<dbReference type="PaxDb" id="2850-Phatr38924"/>
<sequence>MRRKQPWTKLGPDESPTPCTSKTSFSDKADGEDYEPFYVTFFKVGATLAMLVGLGLVFITYDQLLPHYKKDTFHDVTRYRHPEVHAIDMPREQSSIRIGVQNAPHVRLPETSQYDAFGIMESHFENSTTTSAKHFFQVALSIRESFAEIYGGVGQARSLLDRGLASLNETASTSIALPKKLAHHISLLQLSTSGKTSFQVVVVGGSAAASYGNYHDTAYSFVVERILRKPMQALGLEIKVHNLAMHDLTEFPISWCLKHATGGEMPDLLIYDYDESPPARFEAFLRHLGAQIPFFMFLSPKDALLPILKYYAKESFLQNPVLIRDREAARPWRNVAETQLPKGFRLWDQFDSISGTPDKTYKNRSRSHQNLIGWLIAMRLLSALQLSALEQFDEEILIQPSLPAPLLLDQSLESQIFLGGEYSAQLECFTSFEWVSRSGSMRGGGIGLESDVRSNLQNLVLRDSTIGEDSELLLPKTAQWFTKRWTLDLDTTSKRNKLRTKGSDFLGFMDWKKAFWGVPQSGPLSLLIPVSNDIKLQKGTALAQDFMMSLIVCGAETRSSGKGSCDLEADVSFSIGGHQTKPCVRRKSPTAVLKSSLLQRRS</sequence>
<dbReference type="RefSeq" id="XP_002182860.1">
    <property type="nucleotide sequence ID" value="XM_002182824.1"/>
</dbReference>
<accession>B7G780</accession>
<evidence type="ECO:0000256" key="2">
    <source>
        <dbReference type="SAM" id="Phobius"/>
    </source>
</evidence>
<keyword evidence="4" id="KW-1185">Reference proteome</keyword>
<name>B7G780_PHATC</name>
<organism evidence="3 4">
    <name type="scientific">Phaeodactylum tricornutum (strain CCAP 1055/1)</name>
    <dbReference type="NCBI Taxonomy" id="556484"/>
    <lineage>
        <taxon>Eukaryota</taxon>
        <taxon>Sar</taxon>
        <taxon>Stramenopiles</taxon>
        <taxon>Ochrophyta</taxon>
        <taxon>Bacillariophyta</taxon>
        <taxon>Bacillariophyceae</taxon>
        <taxon>Bacillariophycidae</taxon>
        <taxon>Naviculales</taxon>
        <taxon>Phaeodactylaceae</taxon>
        <taxon>Phaeodactylum</taxon>
    </lineage>
</organism>
<feature type="region of interest" description="Disordered" evidence="1">
    <location>
        <begin position="1"/>
        <end position="27"/>
    </location>
</feature>
<dbReference type="AlphaFoldDB" id="B7G780"/>
<keyword evidence="2" id="KW-1133">Transmembrane helix</keyword>
<dbReference type="GeneID" id="7203750"/>
<reference evidence="3 4" key="1">
    <citation type="journal article" date="2008" name="Nature">
        <title>The Phaeodactylum genome reveals the evolutionary history of diatom genomes.</title>
        <authorList>
            <person name="Bowler C."/>
            <person name="Allen A.E."/>
            <person name="Badger J.H."/>
            <person name="Grimwood J."/>
            <person name="Jabbari K."/>
            <person name="Kuo A."/>
            <person name="Maheswari U."/>
            <person name="Martens C."/>
            <person name="Maumus F."/>
            <person name="Otillar R.P."/>
            <person name="Rayko E."/>
            <person name="Salamov A."/>
            <person name="Vandepoele K."/>
            <person name="Beszteri B."/>
            <person name="Gruber A."/>
            <person name="Heijde M."/>
            <person name="Katinka M."/>
            <person name="Mock T."/>
            <person name="Valentin K."/>
            <person name="Verret F."/>
            <person name="Berges J.A."/>
            <person name="Brownlee C."/>
            <person name="Cadoret J.P."/>
            <person name="Chiovitti A."/>
            <person name="Choi C.J."/>
            <person name="Coesel S."/>
            <person name="De Martino A."/>
            <person name="Detter J.C."/>
            <person name="Durkin C."/>
            <person name="Falciatore A."/>
            <person name="Fournet J."/>
            <person name="Haruta M."/>
            <person name="Huysman M.J."/>
            <person name="Jenkins B.D."/>
            <person name="Jiroutova K."/>
            <person name="Jorgensen R.E."/>
            <person name="Joubert Y."/>
            <person name="Kaplan A."/>
            <person name="Kroger N."/>
            <person name="Kroth P.G."/>
            <person name="La Roche J."/>
            <person name="Lindquist E."/>
            <person name="Lommer M."/>
            <person name="Martin-Jezequel V."/>
            <person name="Lopez P.J."/>
            <person name="Lucas S."/>
            <person name="Mangogna M."/>
            <person name="McGinnis K."/>
            <person name="Medlin L.K."/>
            <person name="Montsant A."/>
            <person name="Oudot-Le Secq M.P."/>
            <person name="Napoli C."/>
            <person name="Obornik M."/>
            <person name="Parker M.S."/>
            <person name="Petit J.L."/>
            <person name="Porcel B.M."/>
            <person name="Poulsen N."/>
            <person name="Robison M."/>
            <person name="Rychlewski L."/>
            <person name="Rynearson T.A."/>
            <person name="Schmutz J."/>
            <person name="Shapiro H."/>
            <person name="Siaut M."/>
            <person name="Stanley M."/>
            <person name="Sussman M.R."/>
            <person name="Taylor A.R."/>
            <person name="Vardi A."/>
            <person name="von Dassow P."/>
            <person name="Vyverman W."/>
            <person name="Willis A."/>
            <person name="Wyrwicz L.S."/>
            <person name="Rokhsar D.S."/>
            <person name="Weissenbach J."/>
            <person name="Armbrust E.V."/>
            <person name="Green B.R."/>
            <person name="Van de Peer Y."/>
            <person name="Grigoriev I.V."/>
        </authorList>
    </citation>
    <scope>NUCLEOTIDE SEQUENCE [LARGE SCALE GENOMIC DNA]</scope>
    <source>
        <strain evidence="3 4">CCAP 1055/1</strain>
    </source>
</reference>
<keyword evidence="2" id="KW-0812">Transmembrane</keyword>
<gene>
    <name evidence="3" type="ORF">PHATRDRAFT_38924</name>
</gene>
<feature type="transmembrane region" description="Helical" evidence="2">
    <location>
        <begin position="37"/>
        <end position="61"/>
    </location>
</feature>
<dbReference type="Proteomes" id="UP000000759">
    <property type="component" value="Chromosome 17"/>
</dbReference>